<keyword evidence="1" id="KW-0812">Transmembrane</keyword>
<reference evidence="3" key="1">
    <citation type="submission" date="2019-08" db="EMBL/GenBank/DDBJ databases">
        <authorList>
            <person name="Kucharzyk K."/>
            <person name="Murdoch R.W."/>
            <person name="Higgins S."/>
            <person name="Loffler F."/>
        </authorList>
    </citation>
    <scope>NUCLEOTIDE SEQUENCE</scope>
</reference>
<keyword evidence="1" id="KW-1133">Transmembrane helix</keyword>
<sequence length="413" mass="46976">MFITYLAKGEIITVGVIVFSLILFLIKKWRFLKALLISVLGGELFIWIIKNLVDRPRPPLINAIVNETTYSFPSGHTFVAIAFYGLLGYFIIQSERNKFIKIISLFFISLLIILIGLSRIYLGAHWPSDVLASFVSGAAWLSILITWLKIKNKFLPLPKPKDQFKKVTIITSSFLLISIWTIFVIGFYFTHPLSSKTEIIKTKTVINTKDIPHQLFQNLPKVSESISGIAAEPINMIFVGNKKDIDNAFNKSSWYLLDGPSLKSYTKIITSLLFNQSYPTTPGLPVFWDTQPSQFAYGKPTTPESISSREHIHFWETDFITQDSQNIWVGTAHFDQQIKKKLGIVMPFHTTETRVDNQRESIKNELDKNGFIQKTEKIDLTGLSYGVKKGSGNSFLTDGQAYIIFIKSNNEKR</sequence>
<feature type="transmembrane region" description="Helical" evidence="1">
    <location>
        <begin position="70"/>
        <end position="92"/>
    </location>
</feature>
<comment type="caution">
    <text evidence="3">The sequence shown here is derived from an EMBL/GenBank/DDBJ whole genome shotgun (WGS) entry which is preliminary data.</text>
</comment>
<dbReference type="Pfam" id="PF01569">
    <property type="entry name" value="PAP2"/>
    <property type="match status" value="1"/>
</dbReference>
<feature type="transmembrane region" description="Helical" evidence="1">
    <location>
        <begin position="31"/>
        <end position="50"/>
    </location>
</feature>
<dbReference type="AlphaFoldDB" id="A0A644ZFN6"/>
<feature type="transmembrane region" description="Helical" evidence="1">
    <location>
        <begin position="99"/>
        <end position="124"/>
    </location>
</feature>
<keyword evidence="1" id="KW-0472">Membrane</keyword>
<dbReference type="CDD" id="cd03392">
    <property type="entry name" value="PAP2_like_2"/>
    <property type="match status" value="1"/>
</dbReference>
<dbReference type="PANTHER" id="PTHR14969:SF13">
    <property type="entry name" value="AT30094P"/>
    <property type="match status" value="1"/>
</dbReference>
<evidence type="ECO:0000259" key="2">
    <source>
        <dbReference type="SMART" id="SM00014"/>
    </source>
</evidence>
<feature type="domain" description="Phosphatidic acid phosphatase type 2/haloperoxidase" evidence="2">
    <location>
        <begin position="35"/>
        <end position="145"/>
    </location>
</feature>
<evidence type="ECO:0000256" key="1">
    <source>
        <dbReference type="SAM" id="Phobius"/>
    </source>
</evidence>
<gene>
    <name evidence="3" type="ORF">SDC9_85331</name>
</gene>
<dbReference type="Pfam" id="PF14067">
    <property type="entry name" value="LssY_C"/>
    <property type="match status" value="1"/>
</dbReference>
<feature type="transmembrane region" description="Helical" evidence="1">
    <location>
        <begin position="130"/>
        <end position="148"/>
    </location>
</feature>
<dbReference type="PANTHER" id="PTHR14969">
    <property type="entry name" value="SPHINGOSINE-1-PHOSPHATE PHOSPHOHYDROLASE"/>
    <property type="match status" value="1"/>
</dbReference>
<name>A0A644ZFN6_9ZZZZ</name>
<proteinExistence type="predicted"/>
<accession>A0A644ZFN6</accession>
<organism evidence="3">
    <name type="scientific">bioreactor metagenome</name>
    <dbReference type="NCBI Taxonomy" id="1076179"/>
    <lineage>
        <taxon>unclassified sequences</taxon>
        <taxon>metagenomes</taxon>
        <taxon>ecological metagenomes</taxon>
    </lineage>
</organism>
<dbReference type="SMART" id="SM00014">
    <property type="entry name" value="acidPPc"/>
    <property type="match status" value="1"/>
</dbReference>
<evidence type="ECO:0000313" key="3">
    <source>
        <dbReference type="EMBL" id="MPM38701.1"/>
    </source>
</evidence>
<dbReference type="InterPro" id="IPR025902">
    <property type="entry name" value="LssY-like-C_dom"/>
</dbReference>
<dbReference type="InterPro" id="IPR036938">
    <property type="entry name" value="PAP2/HPO_sf"/>
</dbReference>
<dbReference type="Gene3D" id="1.20.144.10">
    <property type="entry name" value="Phosphatidic acid phosphatase type 2/haloperoxidase"/>
    <property type="match status" value="1"/>
</dbReference>
<dbReference type="EMBL" id="VSSQ01008377">
    <property type="protein sequence ID" value="MPM38701.1"/>
    <property type="molecule type" value="Genomic_DNA"/>
</dbReference>
<protein>
    <recommendedName>
        <fullName evidence="2">Phosphatidic acid phosphatase type 2/haloperoxidase domain-containing protein</fullName>
    </recommendedName>
</protein>
<dbReference type="SUPFAM" id="SSF48317">
    <property type="entry name" value="Acid phosphatase/Vanadium-dependent haloperoxidase"/>
    <property type="match status" value="1"/>
</dbReference>
<dbReference type="InterPro" id="IPR000326">
    <property type="entry name" value="PAP2/HPO"/>
</dbReference>
<feature type="transmembrane region" description="Helical" evidence="1">
    <location>
        <begin position="6"/>
        <end position="26"/>
    </location>
</feature>
<feature type="transmembrane region" description="Helical" evidence="1">
    <location>
        <begin position="169"/>
        <end position="189"/>
    </location>
</feature>